<dbReference type="RefSeq" id="WP_258780801.1">
    <property type="nucleotide sequence ID" value="NZ_JANUGP010000019.1"/>
</dbReference>
<name>A0ABT2B6N9_9ACTN</name>
<proteinExistence type="predicted"/>
<evidence type="ECO:0000313" key="3">
    <source>
        <dbReference type="Proteomes" id="UP001205612"/>
    </source>
</evidence>
<dbReference type="EMBL" id="JANUGP010000019">
    <property type="protein sequence ID" value="MCS0604179.1"/>
    <property type="molecule type" value="Genomic_DNA"/>
</dbReference>
<dbReference type="InterPro" id="IPR010093">
    <property type="entry name" value="SinI_DNA-bd"/>
</dbReference>
<feature type="domain" description="Helix-turn-helix" evidence="1">
    <location>
        <begin position="1"/>
        <end position="52"/>
    </location>
</feature>
<dbReference type="NCBIfam" id="TIGR01764">
    <property type="entry name" value="excise"/>
    <property type="match status" value="1"/>
</dbReference>
<sequence>MTAGEVAEVFRVEAATVVKWLSDGHLPGFQIGPKRAWRLWRDEIREYLEANRNTGSRAGISPFA</sequence>
<evidence type="ECO:0000313" key="2">
    <source>
        <dbReference type="EMBL" id="MCS0604179.1"/>
    </source>
</evidence>
<dbReference type="InterPro" id="IPR041657">
    <property type="entry name" value="HTH_17"/>
</dbReference>
<organism evidence="2 3">
    <name type="scientific">Streptomyces pyxinicus</name>
    <dbReference type="NCBI Taxonomy" id="2970331"/>
    <lineage>
        <taxon>Bacteria</taxon>
        <taxon>Bacillati</taxon>
        <taxon>Actinomycetota</taxon>
        <taxon>Actinomycetes</taxon>
        <taxon>Kitasatosporales</taxon>
        <taxon>Streptomycetaceae</taxon>
        <taxon>Streptomyces</taxon>
    </lineage>
</organism>
<dbReference type="Pfam" id="PF12728">
    <property type="entry name" value="HTH_17"/>
    <property type="match status" value="1"/>
</dbReference>
<keyword evidence="3" id="KW-1185">Reference proteome</keyword>
<dbReference type="InterPro" id="IPR009061">
    <property type="entry name" value="DNA-bd_dom_put_sf"/>
</dbReference>
<evidence type="ECO:0000259" key="1">
    <source>
        <dbReference type="Pfam" id="PF12728"/>
    </source>
</evidence>
<reference evidence="2 3" key="1">
    <citation type="submission" date="2022-08" db="EMBL/GenBank/DDBJ databases">
        <authorList>
            <person name="Somphong A."/>
            <person name="Phongsopitanun W."/>
        </authorList>
    </citation>
    <scope>NUCLEOTIDE SEQUENCE [LARGE SCALE GENOMIC DNA]</scope>
    <source>
        <strain evidence="2 3">LP11</strain>
    </source>
</reference>
<protein>
    <submittedName>
        <fullName evidence="2">Helix-turn-helix domain-containing protein</fullName>
    </submittedName>
</protein>
<comment type="caution">
    <text evidence="2">The sequence shown here is derived from an EMBL/GenBank/DDBJ whole genome shotgun (WGS) entry which is preliminary data.</text>
</comment>
<accession>A0ABT2B6N9</accession>
<dbReference type="SUPFAM" id="SSF46955">
    <property type="entry name" value="Putative DNA-binding domain"/>
    <property type="match status" value="1"/>
</dbReference>
<gene>
    <name evidence="2" type="ORF">NX794_23620</name>
</gene>
<dbReference type="Proteomes" id="UP001205612">
    <property type="component" value="Unassembled WGS sequence"/>
</dbReference>